<dbReference type="Pfam" id="PF00383">
    <property type="entry name" value="dCMP_cyt_deam_1"/>
    <property type="match status" value="1"/>
</dbReference>
<evidence type="ECO:0000313" key="5">
    <source>
        <dbReference type="EMBL" id="KIY44791.1"/>
    </source>
</evidence>
<keyword evidence="1" id="KW-0819">tRNA processing</keyword>
<feature type="non-terminal residue" evidence="5">
    <location>
        <position position="1"/>
    </location>
</feature>
<proteinExistence type="inferred from homology"/>
<dbReference type="InterPro" id="IPR046341">
    <property type="entry name" value="SET_dom_sf"/>
</dbReference>
<name>A0A0D7A4G6_9AGAR</name>
<keyword evidence="6" id="KW-1185">Reference proteome</keyword>
<dbReference type="InterPro" id="IPR002125">
    <property type="entry name" value="CMP_dCMP_dom"/>
</dbReference>
<evidence type="ECO:0000256" key="2">
    <source>
        <dbReference type="ARBA" id="ARBA00038160"/>
    </source>
</evidence>
<evidence type="ECO:0000256" key="1">
    <source>
        <dbReference type="ARBA" id="ARBA00022694"/>
    </source>
</evidence>
<dbReference type="PANTHER" id="PTHR11079:SF156">
    <property type="entry name" value="INACTIVE TRNA-SPECIFIC ADENOSINE DEAMINASE-LIKE PROTEIN 3-RELATED"/>
    <property type="match status" value="1"/>
</dbReference>
<dbReference type="Gene3D" id="2.170.270.10">
    <property type="entry name" value="SET domain"/>
    <property type="match status" value="1"/>
</dbReference>
<dbReference type="SUPFAM" id="SSF53927">
    <property type="entry name" value="Cytidine deaminase-like"/>
    <property type="match status" value="1"/>
</dbReference>
<dbReference type="InterPro" id="IPR016193">
    <property type="entry name" value="Cytidine_deaminase-like"/>
</dbReference>
<dbReference type="EMBL" id="KN882065">
    <property type="protein sequence ID" value="KIY44791.1"/>
    <property type="molecule type" value="Genomic_DNA"/>
</dbReference>
<dbReference type="PANTHER" id="PTHR11079">
    <property type="entry name" value="CYTOSINE DEAMINASE FAMILY MEMBER"/>
    <property type="match status" value="1"/>
</dbReference>
<dbReference type="GO" id="GO:0046872">
    <property type="term" value="F:metal ion binding"/>
    <property type="evidence" value="ECO:0007669"/>
    <property type="project" value="UniProtKB-KW"/>
</dbReference>
<dbReference type="Gene3D" id="3.40.140.10">
    <property type="entry name" value="Cytidine Deaminase, domain 2"/>
    <property type="match status" value="1"/>
</dbReference>
<protein>
    <submittedName>
        <fullName evidence="5">Cytidine deaminase-like protein</fullName>
    </submittedName>
</protein>
<dbReference type="GO" id="GO:0002100">
    <property type="term" value="P:tRNA wobble adenosine to inosine editing"/>
    <property type="evidence" value="ECO:0007669"/>
    <property type="project" value="InterPro"/>
</dbReference>
<dbReference type="Pfam" id="PF00856">
    <property type="entry name" value="SET"/>
    <property type="match status" value="1"/>
</dbReference>
<dbReference type="SUPFAM" id="SSF82199">
    <property type="entry name" value="SET domain"/>
    <property type="match status" value="1"/>
</dbReference>
<sequence length="466" mass="50926">WRLLWVSVGSTVLHFVKKSRSMWCNQGSLFNHSESPNVSYTIDVATESIRYTTVRSIAVNEELCIFYGHKLWFNPAGQSKGVEGVRNDVDGAEADIFGWLAATESDSDEASVSNPFAEGSPDDVIPEDELPFEVWRPPPEEETPETIRTGMIFYFDAWAVDVSDPKQLSQVLGWLKSSGLETDELKHLKRVNKRDGIISVLLSTSPLPPSDISSDLSVTGPYSVKVPTSAALTPISLAHKNALWPTVYAPRRKDEAALWTRGRVGWMWNAMKATIAGALWSQSTGELPIYSFVCGGGDSLDIPEAVTFGAGDGRTSSNHPLRHAVLDVIRQIAEYRASAVEDTASSSNSVSAEDTRDLVPDNGFPVLSPSPTPSSGSPQNGSNYLLTSLTLFTTHEPCVMCSMALVHSRVKRVVYLYPMEKTGGCGGLTRLPSLPGINHRFQICKWRWPEHLGAAKSLAVPDTTDT</sequence>
<evidence type="ECO:0000313" key="6">
    <source>
        <dbReference type="Proteomes" id="UP000054144"/>
    </source>
</evidence>
<evidence type="ECO:0000256" key="3">
    <source>
        <dbReference type="SAM" id="MobiDB-lite"/>
    </source>
</evidence>
<dbReference type="Proteomes" id="UP000054144">
    <property type="component" value="Unassembled WGS sequence"/>
</dbReference>
<dbReference type="GO" id="GO:0005634">
    <property type="term" value="C:nucleus"/>
    <property type="evidence" value="ECO:0007669"/>
    <property type="project" value="TreeGrafter"/>
</dbReference>
<feature type="domain" description="CMP/dCMP-type deaminase" evidence="4">
    <location>
        <begin position="324"/>
        <end position="444"/>
    </location>
</feature>
<dbReference type="GO" id="GO:0005737">
    <property type="term" value="C:cytoplasm"/>
    <property type="evidence" value="ECO:0007669"/>
    <property type="project" value="TreeGrafter"/>
</dbReference>
<gene>
    <name evidence="5" type="ORF">FISHEDRAFT_50731</name>
</gene>
<dbReference type="GO" id="GO:0052717">
    <property type="term" value="F:tRNA-specific adenosine-34 deaminase activity"/>
    <property type="evidence" value="ECO:0007669"/>
    <property type="project" value="UniProtKB-EC"/>
</dbReference>
<accession>A0A0D7A4G6</accession>
<dbReference type="InterPro" id="IPR001214">
    <property type="entry name" value="SET_dom"/>
</dbReference>
<organism evidence="5 6">
    <name type="scientific">Fistulina hepatica ATCC 64428</name>
    <dbReference type="NCBI Taxonomy" id="1128425"/>
    <lineage>
        <taxon>Eukaryota</taxon>
        <taxon>Fungi</taxon>
        <taxon>Dikarya</taxon>
        <taxon>Basidiomycota</taxon>
        <taxon>Agaricomycotina</taxon>
        <taxon>Agaricomycetes</taxon>
        <taxon>Agaricomycetidae</taxon>
        <taxon>Agaricales</taxon>
        <taxon>Fistulinaceae</taxon>
        <taxon>Fistulina</taxon>
    </lineage>
</organism>
<feature type="compositionally biased region" description="Polar residues" evidence="3">
    <location>
        <begin position="343"/>
        <end position="352"/>
    </location>
</feature>
<dbReference type="AlphaFoldDB" id="A0A0D7A4G6"/>
<evidence type="ECO:0000259" key="4">
    <source>
        <dbReference type="PROSITE" id="PS51747"/>
    </source>
</evidence>
<feature type="compositionally biased region" description="Low complexity" evidence="3">
    <location>
        <begin position="365"/>
        <end position="378"/>
    </location>
</feature>
<feature type="region of interest" description="Disordered" evidence="3">
    <location>
        <begin position="343"/>
        <end position="380"/>
    </location>
</feature>
<reference evidence="5 6" key="1">
    <citation type="journal article" date="2015" name="Fungal Genet. Biol.">
        <title>Evolution of novel wood decay mechanisms in Agaricales revealed by the genome sequences of Fistulina hepatica and Cylindrobasidium torrendii.</title>
        <authorList>
            <person name="Floudas D."/>
            <person name="Held B.W."/>
            <person name="Riley R."/>
            <person name="Nagy L.G."/>
            <person name="Koehler G."/>
            <person name="Ransdell A.S."/>
            <person name="Younus H."/>
            <person name="Chow J."/>
            <person name="Chiniquy J."/>
            <person name="Lipzen A."/>
            <person name="Tritt A."/>
            <person name="Sun H."/>
            <person name="Haridas S."/>
            <person name="LaButti K."/>
            <person name="Ohm R.A."/>
            <person name="Kues U."/>
            <person name="Blanchette R.A."/>
            <person name="Grigoriev I.V."/>
            <person name="Minto R.E."/>
            <person name="Hibbett D.S."/>
        </authorList>
    </citation>
    <scope>NUCLEOTIDE SEQUENCE [LARGE SCALE GENOMIC DNA]</scope>
    <source>
        <strain evidence="5 6">ATCC 64428</strain>
    </source>
</reference>
<comment type="similarity">
    <text evidence="2">Belongs to the cytidine and deoxycytidylate deaminase family. ADAT3 subfamily.</text>
</comment>
<dbReference type="PROSITE" id="PS51747">
    <property type="entry name" value="CYT_DCMP_DEAMINASES_2"/>
    <property type="match status" value="1"/>
</dbReference>
<dbReference type="OrthoDB" id="3180714at2759"/>